<dbReference type="EC" id="3.2.2.-" evidence="5"/>
<organism evidence="7 8">
    <name type="scientific">Stenomitos frigidus ULC18</name>
    <dbReference type="NCBI Taxonomy" id="2107698"/>
    <lineage>
        <taxon>Bacteria</taxon>
        <taxon>Bacillati</taxon>
        <taxon>Cyanobacteriota</taxon>
        <taxon>Cyanophyceae</taxon>
        <taxon>Leptolyngbyales</taxon>
        <taxon>Leptolyngbyaceae</taxon>
        <taxon>Stenomitos</taxon>
    </lineage>
</organism>
<keyword evidence="6" id="KW-1133">Transmembrane helix</keyword>
<dbReference type="AlphaFoldDB" id="A0A2T1EEN6"/>
<sequence>MVIPPSWLARPSTTVAADLIGCHLVRQVTDTDQKPTLWRGLIVETEAYTPDDPACHAYRRRTDRNWVMFGPAGMTYVYLIYGMYHCLNVVTDLDRVPSAVLIRALQLETIPPWLDHETASRDTRPKAEKPHRVAAGPGKLCRALKIDRSLNAQPLQVGHPLWLEHRSPTFQEELDQGDRALVQTTRIGLTQGADRPWRWYLSDCPAVSKL</sequence>
<evidence type="ECO:0000256" key="2">
    <source>
        <dbReference type="ARBA" id="ARBA00022763"/>
    </source>
</evidence>
<dbReference type="InterPro" id="IPR036995">
    <property type="entry name" value="MPG_sf"/>
</dbReference>
<evidence type="ECO:0000256" key="1">
    <source>
        <dbReference type="ARBA" id="ARBA00009232"/>
    </source>
</evidence>
<gene>
    <name evidence="7" type="ORF">C7B82_07645</name>
</gene>
<dbReference type="InterPro" id="IPR011034">
    <property type="entry name" value="Formyl_transferase-like_C_sf"/>
</dbReference>
<dbReference type="EMBL" id="PVWK01000041">
    <property type="protein sequence ID" value="PSB31153.1"/>
    <property type="molecule type" value="Genomic_DNA"/>
</dbReference>
<evidence type="ECO:0000256" key="3">
    <source>
        <dbReference type="ARBA" id="ARBA00022801"/>
    </source>
</evidence>
<feature type="transmembrane region" description="Helical" evidence="6">
    <location>
        <begin position="66"/>
        <end position="84"/>
    </location>
</feature>
<dbReference type="HAMAP" id="MF_00527">
    <property type="entry name" value="3MGH"/>
    <property type="match status" value="1"/>
</dbReference>
<name>A0A2T1EEN6_9CYAN</name>
<dbReference type="GO" id="GO:0006284">
    <property type="term" value="P:base-excision repair"/>
    <property type="evidence" value="ECO:0007669"/>
    <property type="project" value="InterPro"/>
</dbReference>
<proteinExistence type="inferred from homology"/>
<dbReference type="PANTHER" id="PTHR10429">
    <property type="entry name" value="DNA-3-METHYLADENINE GLYCOSYLASE"/>
    <property type="match status" value="1"/>
</dbReference>
<dbReference type="GO" id="GO:0003677">
    <property type="term" value="F:DNA binding"/>
    <property type="evidence" value="ECO:0007669"/>
    <property type="project" value="InterPro"/>
</dbReference>
<dbReference type="Gene3D" id="3.10.300.10">
    <property type="entry name" value="Methylpurine-DNA glycosylase (MPG)"/>
    <property type="match status" value="1"/>
</dbReference>
<dbReference type="NCBIfam" id="TIGR00567">
    <property type="entry name" value="3mg"/>
    <property type="match status" value="1"/>
</dbReference>
<evidence type="ECO:0000313" key="7">
    <source>
        <dbReference type="EMBL" id="PSB31153.1"/>
    </source>
</evidence>
<reference evidence="8" key="1">
    <citation type="submission" date="2018-02" db="EMBL/GenBank/DDBJ databases">
        <authorList>
            <person name="Moore K."/>
            <person name="Momper L."/>
        </authorList>
    </citation>
    <scope>NUCLEOTIDE SEQUENCE [LARGE SCALE GENOMIC DNA]</scope>
    <source>
        <strain evidence="8">ULC18</strain>
    </source>
</reference>
<dbReference type="Pfam" id="PF02245">
    <property type="entry name" value="Pur_DNA_glyco"/>
    <property type="match status" value="1"/>
</dbReference>
<dbReference type="OrthoDB" id="9794313at2"/>
<dbReference type="RefSeq" id="WP_106255714.1">
    <property type="nucleotide sequence ID" value="NZ_CAWNSW010000127.1"/>
</dbReference>
<keyword evidence="6" id="KW-0472">Membrane</keyword>
<keyword evidence="3 5" id="KW-0378">Hydrolase</keyword>
<evidence type="ECO:0000256" key="4">
    <source>
        <dbReference type="ARBA" id="ARBA00023204"/>
    </source>
</evidence>
<dbReference type="CDD" id="cd00540">
    <property type="entry name" value="AAG"/>
    <property type="match status" value="1"/>
</dbReference>
<keyword evidence="8" id="KW-1185">Reference proteome</keyword>
<dbReference type="Proteomes" id="UP000239576">
    <property type="component" value="Unassembled WGS sequence"/>
</dbReference>
<comment type="similarity">
    <text evidence="1 5">Belongs to the DNA glycosylase MPG family.</text>
</comment>
<dbReference type="GO" id="GO:0003905">
    <property type="term" value="F:alkylbase DNA N-glycosylase activity"/>
    <property type="evidence" value="ECO:0007669"/>
    <property type="project" value="InterPro"/>
</dbReference>
<reference evidence="7 8" key="2">
    <citation type="submission" date="2018-03" db="EMBL/GenBank/DDBJ databases">
        <title>The ancient ancestry and fast evolution of plastids.</title>
        <authorList>
            <person name="Moore K.R."/>
            <person name="Magnabosco C."/>
            <person name="Momper L."/>
            <person name="Gold D.A."/>
            <person name="Bosak T."/>
            <person name="Fournier G.P."/>
        </authorList>
    </citation>
    <scope>NUCLEOTIDE SEQUENCE [LARGE SCALE GENOMIC DNA]</scope>
    <source>
        <strain evidence="7 8">ULC18</strain>
    </source>
</reference>
<protein>
    <recommendedName>
        <fullName evidence="5">Putative 3-methyladenine DNA glycosylase</fullName>
        <ecNumber evidence="5">3.2.2.-</ecNumber>
    </recommendedName>
</protein>
<keyword evidence="6" id="KW-0812">Transmembrane</keyword>
<accession>A0A2T1EEN6</accession>
<evidence type="ECO:0000313" key="8">
    <source>
        <dbReference type="Proteomes" id="UP000239576"/>
    </source>
</evidence>
<dbReference type="SUPFAM" id="SSF50486">
    <property type="entry name" value="FMT C-terminal domain-like"/>
    <property type="match status" value="1"/>
</dbReference>
<keyword evidence="2 5" id="KW-0227">DNA damage</keyword>
<dbReference type="PANTHER" id="PTHR10429:SF0">
    <property type="entry name" value="DNA-3-METHYLADENINE GLYCOSYLASE"/>
    <property type="match status" value="1"/>
</dbReference>
<keyword evidence="4 5" id="KW-0234">DNA repair</keyword>
<dbReference type="InterPro" id="IPR003180">
    <property type="entry name" value="MPG"/>
</dbReference>
<evidence type="ECO:0000256" key="6">
    <source>
        <dbReference type="SAM" id="Phobius"/>
    </source>
</evidence>
<comment type="caution">
    <text evidence="7">The sequence shown here is derived from an EMBL/GenBank/DDBJ whole genome shotgun (WGS) entry which is preliminary data.</text>
</comment>
<evidence type="ECO:0000256" key="5">
    <source>
        <dbReference type="HAMAP-Rule" id="MF_00527"/>
    </source>
</evidence>